<dbReference type="EMBL" id="AP026709">
    <property type="protein sequence ID" value="BDQ38074.1"/>
    <property type="molecule type" value="Genomic_DNA"/>
</dbReference>
<reference evidence="2 3" key="1">
    <citation type="submission" date="2022-08" db="EMBL/GenBank/DDBJ databases">
        <title>Genome Sequence of the sulphate-reducing bacterium, Pseudodesulfovibrio sp. SYK.</title>
        <authorList>
            <person name="Kondo R."/>
            <person name="Kataoka T."/>
        </authorList>
    </citation>
    <scope>NUCLEOTIDE SEQUENCE [LARGE SCALE GENOMIC DNA]</scope>
    <source>
        <strain evidence="2 3">SYK</strain>
    </source>
</reference>
<feature type="domain" description="UDP-N-acetylglucosamine 2-epimerase" evidence="1">
    <location>
        <begin position="2"/>
        <end position="341"/>
    </location>
</feature>
<dbReference type="InterPro" id="IPR029767">
    <property type="entry name" value="WecB-like"/>
</dbReference>
<protein>
    <submittedName>
        <fullName evidence="2">UDP-N-acetyl glucosamine 2-epimerase</fullName>
    </submittedName>
</protein>
<gene>
    <name evidence="2" type="primary">neuC</name>
    <name evidence="2" type="ORF">SYK_24340</name>
</gene>
<dbReference type="InterPro" id="IPR003331">
    <property type="entry name" value="UDP_GlcNAc_Epimerase_2_dom"/>
</dbReference>
<dbReference type="PANTHER" id="PTHR43174">
    <property type="entry name" value="UDP-N-ACETYLGLUCOSAMINE 2-EPIMERASE"/>
    <property type="match status" value="1"/>
</dbReference>
<dbReference type="Proteomes" id="UP001317742">
    <property type="component" value="Chromosome"/>
</dbReference>
<evidence type="ECO:0000313" key="3">
    <source>
        <dbReference type="Proteomes" id="UP001317742"/>
    </source>
</evidence>
<evidence type="ECO:0000259" key="1">
    <source>
        <dbReference type="Pfam" id="PF02350"/>
    </source>
</evidence>
<name>A0ABM8B2M5_9BACT</name>
<dbReference type="NCBIfam" id="TIGR03568">
    <property type="entry name" value="NeuC_NnaA"/>
    <property type="match status" value="1"/>
</dbReference>
<evidence type="ECO:0000313" key="2">
    <source>
        <dbReference type="EMBL" id="BDQ38074.1"/>
    </source>
</evidence>
<dbReference type="PANTHER" id="PTHR43174:SF3">
    <property type="entry name" value="UDP-N-ACETYLGLUCOSAMINE 2-EPIMERASE"/>
    <property type="match status" value="1"/>
</dbReference>
<keyword evidence="3" id="KW-1185">Reference proteome</keyword>
<dbReference type="Gene3D" id="3.40.50.2000">
    <property type="entry name" value="Glycogen Phosphorylase B"/>
    <property type="match status" value="2"/>
</dbReference>
<dbReference type="InterPro" id="IPR020004">
    <property type="entry name" value="UDP-GlcNAc_Epase"/>
</dbReference>
<accession>A0ABM8B2M5</accession>
<dbReference type="Pfam" id="PF02350">
    <property type="entry name" value="Epimerase_2"/>
    <property type="match status" value="1"/>
</dbReference>
<proteinExistence type="predicted"/>
<dbReference type="SUPFAM" id="SSF53756">
    <property type="entry name" value="UDP-Glycosyltransferase/glycogen phosphorylase"/>
    <property type="match status" value="1"/>
</dbReference>
<organism evidence="2 3">
    <name type="scientific">Pseudodesulfovibrio nedwellii</name>
    <dbReference type="NCBI Taxonomy" id="2973072"/>
    <lineage>
        <taxon>Bacteria</taxon>
        <taxon>Pseudomonadati</taxon>
        <taxon>Thermodesulfobacteriota</taxon>
        <taxon>Desulfovibrionia</taxon>
        <taxon>Desulfovibrionales</taxon>
        <taxon>Desulfovibrionaceae</taxon>
    </lineage>
</organism>
<sequence>MVVAGGSHLLERYGMTISEIENDGFPIVDRLQTVVEGTSLESMAKSAGLAIIELTTSLTRITPDVLVVIGDRYDMLPAVIAASYLNIPIAHIQGGEKTGTIDESIRHAVTKLSHIHFPATESSREFIIQMGEDPERVFLSGCPSIDILLRTPEIGKKALFDSFPIPSITAAFSPDAEQDYLLYIQHPVTTEYGKSYEQMEQSLEALRRTGMQVFLIYPNLDAGSNDMIKALHRFTLRHDTEDWLFCYKHIPMNIFSNLMRYATCMVGNSSAGIRESCYFGLPTVNIGSRQKNRTHGQNVTNVEHDTEEILQAIQTQIAHGKYPVEQIYGTGNAGEEIANILAQVTVEVQK</sequence>